<dbReference type="InterPro" id="IPR002818">
    <property type="entry name" value="DJ-1/PfpI"/>
</dbReference>
<dbReference type="SUPFAM" id="SSF52317">
    <property type="entry name" value="Class I glutamine amidotransferase-like"/>
    <property type="match status" value="1"/>
</dbReference>
<dbReference type="PANTHER" id="PTHR43130:SF3">
    <property type="entry name" value="HTH-TYPE TRANSCRIPTIONAL REGULATOR RV1931C"/>
    <property type="match status" value="1"/>
</dbReference>
<dbReference type="Proteomes" id="UP001297361">
    <property type="component" value="Unassembled WGS sequence"/>
</dbReference>
<dbReference type="Pfam" id="PF01965">
    <property type="entry name" value="DJ-1_PfpI"/>
    <property type="match status" value="1"/>
</dbReference>
<dbReference type="AlphaFoldDB" id="A0AAJ2X5Y1"/>
<evidence type="ECO:0000313" key="2">
    <source>
        <dbReference type="EMBL" id="MEC3889732.1"/>
    </source>
</evidence>
<dbReference type="PANTHER" id="PTHR43130">
    <property type="entry name" value="ARAC-FAMILY TRANSCRIPTIONAL REGULATOR"/>
    <property type="match status" value="1"/>
</dbReference>
<evidence type="ECO:0000313" key="3">
    <source>
        <dbReference type="Proteomes" id="UP001297361"/>
    </source>
</evidence>
<proteinExistence type="predicted"/>
<name>A0AAJ2X5Y1_XANCA</name>
<sequence>MAHGIFPGFVRHAALAACVSLAGCAGPPSKATPLAAETSGTASSEEASIPAYRARPNRSRAVIAVVGENTGVEVSDFLVPFAILSRAGTLDVSAVTLDEGPLSTFTDLGRPGFRIATDTTVAQFDANHPQGADYIVVPAQASTPRLLAWLKRQSQQGATIVSICNGALVAAQTGMFDGRRATAHWSTGATRTQRYPAIRWTPNRRYVADGNWISTAGVSAAIPASIALVEAISGTEKARDVAQRVGAIAWSAKHDSDAFAPRLGTTAVPLANVLYINRWLHGRDQIDVLGVTGIDEGTLALTIDAYSTTGRSQAYLVSATGEPFVTRHGLRILPDRAHRAGTAAALLLAADLAPVMALESALDGIMQRYGRATAKGVALAFEYPDFPR</sequence>
<comment type="caution">
    <text evidence="2">The sequence shown here is derived from an EMBL/GenBank/DDBJ whole genome shotgun (WGS) entry which is preliminary data.</text>
</comment>
<dbReference type="InterPro" id="IPR052158">
    <property type="entry name" value="INH-QAR"/>
</dbReference>
<reference evidence="2" key="2">
    <citation type="submission" date="2024-01" db="EMBL/GenBank/DDBJ databases">
        <title>Long-read genome sequencing of X. campestris pv. papavericola.</title>
        <authorList>
            <person name="Hussain R.M.F."/>
            <person name="Greer S."/>
            <person name="Harrison J."/>
            <person name="Grant M."/>
            <person name="Vicente J."/>
            <person name="Studholme D.J."/>
        </authorList>
    </citation>
    <scope>NUCLEOTIDE SEQUENCE</scope>
    <source>
        <strain evidence="2">NCPPB 2970</strain>
    </source>
</reference>
<dbReference type="RefSeq" id="WP_228426392.1">
    <property type="nucleotide sequence ID" value="NZ_JAJFNJ020000003.1"/>
</dbReference>
<reference evidence="2" key="1">
    <citation type="submission" date="2021-10" db="EMBL/GenBank/DDBJ databases">
        <authorList>
            <person name="Hussein R."/>
            <person name="Harrison J."/>
            <person name="Studholme D.J."/>
            <person name="Vicente J."/>
            <person name="Grant M."/>
        </authorList>
    </citation>
    <scope>NUCLEOTIDE SEQUENCE</scope>
    <source>
        <strain evidence="2">NCPPB 2970</strain>
    </source>
</reference>
<organism evidence="2 3">
    <name type="scientific">Xanthomonas campestris pv. papavericola</name>
    <dbReference type="NCBI Taxonomy" id="487881"/>
    <lineage>
        <taxon>Bacteria</taxon>
        <taxon>Pseudomonadati</taxon>
        <taxon>Pseudomonadota</taxon>
        <taxon>Gammaproteobacteria</taxon>
        <taxon>Lysobacterales</taxon>
        <taxon>Lysobacteraceae</taxon>
        <taxon>Xanthomonas</taxon>
    </lineage>
</organism>
<dbReference type="EMBL" id="JAJFNJ020000003">
    <property type="protein sequence ID" value="MEC3889732.1"/>
    <property type="molecule type" value="Genomic_DNA"/>
</dbReference>
<protein>
    <submittedName>
        <fullName evidence="2">DJ-1/PfpI family protein</fullName>
    </submittedName>
</protein>
<evidence type="ECO:0000259" key="1">
    <source>
        <dbReference type="Pfam" id="PF01965"/>
    </source>
</evidence>
<dbReference type="InterPro" id="IPR029062">
    <property type="entry name" value="Class_I_gatase-like"/>
</dbReference>
<accession>A0AAJ2X5Y1</accession>
<dbReference type="Gene3D" id="3.40.50.880">
    <property type="match status" value="1"/>
</dbReference>
<feature type="domain" description="DJ-1/PfpI" evidence="1">
    <location>
        <begin position="70"/>
        <end position="229"/>
    </location>
</feature>
<gene>
    <name evidence="2" type="ORF">LLE72_018750</name>
</gene>